<dbReference type="InterPro" id="IPR029063">
    <property type="entry name" value="SAM-dependent_MTases_sf"/>
</dbReference>
<dbReference type="GO" id="GO:0032259">
    <property type="term" value="P:methylation"/>
    <property type="evidence" value="ECO:0007669"/>
    <property type="project" value="UniProtKB-KW"/>
</dbReference>
<comment type="caution">
    <text evidence="2">The sequence shown here is derived from an EMBL/GenBank/DDBJ whole genome shotgun (WGS) entry which is preliminary data.</text>
</comment>
<feature type="domain" description="Methyltransferase type 11" evidence="1">
    <location>
        <begin position="13"/>
        <end position="68"/>
    </location>
</feature>
<keyword evidence="2" id="KW-0808">Transferase</keyword>
<dbReference type="AlphaFoldDB" id="A0A2U1LR25"/>
<organism evidence="2 3">
    <name type="scientific">Artemisia annua</name>
    <name type="common">Sweet wormwood</name>
    <dbReference type="NCBI Taxonomy" id="35608"/>
    <lineage>
        <taxon>Eukaryota</taxon>
        <taxon>Viridiplantae</taxon>
        <taxon>Streptophyta</taxon>
        <taxon>Embryophyta</taxon>
        <taxon>Tracheophyta</taxon>
        <taxon>Spermatophyta</taxon>
        <taxon>Magnoliopsida</taxon>
        <taxon>eudicotyledons</taxon>
        <taxon>Gunneridae</taxon>
        <taxon>Pentapetalae</taxon>
        <taxon>asterids</taxon>
        <taxon>campanulids</taxon>
        <taxon>Asterales</taxon>
        <taxon>Asteraceae</taxon>
        <taxon>Asteroideae</taxon>
        <taxon>Anthemideae</taxon>
        <taxon>Artemisiinae</taxon>
        <taxon>Artemisia</taxon>
    </lineage>
</organism>
<keyword evidence="3" id="KW-1185">Reference proteome</keyword>
<dbReference type="InterPro" id="IPR013216">
    <property type="entry name" value="Methyltransf_11"/>
</dbReference>
<protein>
    <submittedName>
        <fullName evidence="2">Methyltransferase type 11</fullName>
    </submittedName>
</protein>
<dbReference type="GO" id="GO:0009820">
    <property type="term" value="P:alkaloid metabolic process"/>
    <property type="evidence" value="ECO:0007669"/>
    <property type="project" value="UniProtKB-KW"/>
</dbReference>
<dbReference type="EMBL" id="PKPP01008159">
    <property type="protein sequence ID" value="PWA51439.1"/>
    <property type="molecule type" value="Genomic_DNA"/>
</dbReference>
<evidence type="ECO:0000313" key="2">
    <source>
        <dbReference type="EMBL" id="PWA51439.1"/>
    </source>
</evidence>
<dbReference type="Proteomes" id="UP000245207">
    <property type="component" value="Unassembled WGS sequence"/>
</dbReference>
<evidence type="ECO:0000313" key="3">
    <source>
        <dbReference type="Proteomes" id="UP000245207"/>
    </source>
</evidence>
<dbReference type="Pfam" id="PF08241">
    <property type="entry name" value="Methyltransf_11"/>
    <property type="match status" value="1"/>
</dbReference>
<name>A0A2U1LR25_ARTAN</name>
<dbReference type="STRING" id="35608.A0A2U1LR25"/>
<dbReference type="GO" id="GO:0008757">
    <property type="term" value="F:S-adenosylmethionine-dependent methyltransferase activity"/>
    <property type="evidence" value="ECO:0007669"/>
    <property type="project" value="InterPro"/>
</dbReference>
<accession>A0A2U1LR25</accession>
<proteinExistence type="predicted"/>
<dbReference type="Gene3D" id="3.40.50.150">
    <property type="entry name" value="Vaccinia Virus protein VP39"/>
    <property type="match status" value="1"/>
</dbReference>
<dbReference type="SUPFAM" id="SSF53335">
    <property type="entry name" value="S-adenosyl-L-methionine-dependent methyltransferases"/>
    <property type="match status" value="1"/>
</dbReference>
<dbReference type="PANTHER" id="PTHR43591">
    <property type="entry name" value="METHYLTRANSFERASE"/>
    <property type="match status" value="1"/>
</dbReference>
<dbReference type="PANTHER" id="PTHR43591:SF46">
    <property type="entry name" value="OS08G0411200 PROTEIN"/>
    <property type="match status" value="1"/>
</dbReference>
<gene>
    <name evidence="2" type="ORF">CTI12_AA463520</name>
</gene>
<evidence type="ECO:0000259" key="1">
    <source>
        <dbReference type="Pfam" id="PF08241"/>
    </source>
</evidence>
<keyword evidence="2" id="KW-0489">Methyltransferase</keyword>
<dbReference type="OrthoDB" id="10017101at2759"/>
<sequence>MLKQSYDYIKQEENISKENLILVRADIAQLPFASSSIDVVHDGVALHCWPSPSAAEISRILRPGGVFVATTFIVDGLYSFIPFLSPICQNIQQFSGMHIYLSESELRDLFTTCGLVAYIFHVRRRG</sequence>
<reference evidence="2 3" key="1">
    <citation type="journal article" date="2018" name="Mol. Plant">
        <title>The genome of Artemisia annua provides insight into the evolution of Asteraceae family and artemisinin biosynthesis.</title>
        <authorList>
            <person name="Shen Q."/>
            <person name="Zhang L."/>
            <person name="Liao Z."/>
            <person name="Wang S."/>
            <person name="Yan T."/>
            <person name="Shi P."/>
            <person name="Liu M."/>
            <person name="Fu X."/>
            <person name="Pan Q."/>
            <person name="Wang Y."/>
            <person name="Lv Z."/>
            <person name="Lu X."/>
            <person name="Zhang F."/>
            <person name="Jiang W."/>
            <person name="Ma Y."/>
            <person name="Chen M."/>
            <person name="Hao X."/>
            <person name="Li L."/>
            <person name="Tang Y."/>
            <person name="Lv G."/>
            <person name="Zhou Y."/>
            <person name="Sun X."/>
            <person name="Brodelius P.E."/>
            <person name="Rose J.K.C."/>
            <person name="Tang K."/>
        </authorList>
    </citation>
    <scope>NUCLEOTIDE SEQUENCE [LARGE SCALE GENOMIC DNA]</scope>
    <source>
        <strain evidence="3">cv. Huhao1</strain>
        <tissue evidence="2">Leaf</tissue>
    </source>
</reference>